<dbReference type="Proteomes" id="UP001283361">
    <property type="component" value="Unassembled WGS sequence"/>
</dbReference>
<reference evidence="1" key="1">
    <citation type="journal article" date="2023" name="G3 (Bethesda)">
        <title>A reference genome for the long-term kleptoplast-retaining sea slug Elysia crispata morphotype clarki.</title>
        <authorList>
            <person name="Eastman K.E."/>
            <person name="Pendleton A.L."/>
            <person name="Shaikh M.A."/>
            <person name="Suttiyut T."/>
            <person name="Ogas R."/>
            <person name="Tomko P."/>
            <person name="Gavelis G."/>
            <person name="Widhalm J.R."/>
            <person name="Wisecaver J.H."/>
        </authorList>
    </citation>
    <scope>NUCLEOTIDE SEQUENCE</scope>
    <source>
        <strain evidence="1">ECLA1</strain>
    </source>
</reference>
<organism evidence="1 2">
    <name type="scientific">Elysia crispata</name>
    <name type="common">lettuce slug</name>
    <dbReference type="NCBI Taxonomy" id="231223"/>
    <lineage>
        <taxon>Eukaryota</taxon>
        <taxon>Metazoa</taxon>
        <taxon>Spiralia</taxon>
        <taxon>Lophotrochozoa</taxon>
        <taxon>Mollusca</taxon>
        <taxon>Gastropoda</taxon>
        <taxon>Heterobranchia</taxon>
        <taxon>Euthyneura</taxon>
        <taxon>Panpulmonata</taxon>
        <taxon>Sacoglossa</taxon>
        <taxon>Placobranchoidea</taxon>
        <taxon>Plakobranchidae</taxon>
        <taxon>Elysia</taxon>
    </lineage>
</organism>
<name>A0AAE0Z2V9_9GAST</name>
<proteinExistence type="predicted"/>
<comment type="caution">
    <text evidence="1">The sequence shown here is derived from an EMBL/GenBank/DDBJ whole genome shotgun (WGS) entry which is preliminary data.</text>
</comment>
<protein>
    <submittedName>
        <fullName evidence="1">Uncharacterized protein</fullName>
    </submittedName>
</protein>
<accession>A0AAE0Z2V9</accession>
<evidence type="ECO:0000313" key="1">
    <source>
        <dbReference type="EMBL" id="KAK3761829.1"/>
    </source>
</evidence>
<sequence length="127" mass="14768">MHLNLLYLSFPVNSHPNTFTTLCSYALTFMTCAYADRFHVNTSSFSETAKQRNNVGIRVTSTPYYCYCATTVRTWSKEHPHSLGCCPKHKEHSDRTFLESDSDLSPLYSFYFQDDSATWRYKQAICY</sequence>
<dbReference type="AlphaFoldDB" id="A0AAE0Z2V9"/>
<keyword evidence="2" id="KW-1185">Reference proteome</keyword>
<dbReference type="EMBL" id="JAWDGP010004825">
    <property type="protein sequence ID" value="KAK3761829.1"/>
    <property type="molecule type" value="Genomic_DNA"/>
</dbReference>
<evidence type="ECO:0000313" key="2">
    <source>
        <dbReference type="Proteomes" id="UP001283361"/>
    </source>
</evidence>
<gene>
    <name evidence="1" type="ORF">RRG08_014191</name>
</gene>